<keyword evidence="1" id="KW-0472">Membrane</keyword>
<keyword evidence="1" id="KW-0812">Transmembrane</keyword>
<accession>A0A518BH68</accession>
<dbReference type="KEGG" id="pbap:Pla133_13990"/>
<keyword evidence="1" id="KW-1133">Transmembrane helix</keyword>
<protein>
    <submittedName>
        <fullName evidence="2">Uncharacterized protein</fullName>
    </submittedName>
</protein>
<sequence length="38" mass="4056">MTKADAKADAKELAKVIAGAVAIALVQYYGAKRLPPRR</sequence>
<gene>
    <name evidence="2" type="ORF">Pla133_13990</name>
</gene>
<evidence type="ECO:0000313" key="3">
    <source>
        <dbReference type="Proteomes" id="UP000316921"/>
    </source>
</evidence>
<feature type="transmembrane region" description="Helical" evidence="1">
    <location>
        <begin position="12"/>
        <end position="30"/>
    </location>
</feature>
<name>A0A518BH68_9BACT</name>
<evidence type="ECO:0000256" key="1">
    <source>
        <dbReference type="SAM" id="Phobius"/>
    </source>
</evidence>
<evidence type="ECO:0000313" key="2">
    <source>
        <dbReference type="EMBL" id="QDU66329.1"/>
    </source>
</evidence>
<dbReference type="Proteomes" id="UP000316921">
    <property type="component" value="Chromosome"/>
</dbReference>
<reference evidence="2 3" key="1">
    <citation type="submission" date="2019-02" db="EMBL/GenBank/DDBJ databases">
        <title>Deep-cultivation of Planctomycetes and their phenomic and genomic characterization uncovers novel biology.</title>
        <authorList>
            <person name="Wiegand S."/>
            <person name="Jogler M."/>
            <person name="Boedeker C."/>
            <person name="Pinto D."/>
            <person name="Vollmers J."/>
            <person name="Rivas-Marin E."/>
            <person name="Kohn T."/>
            <person name="Peeters S.H."/>
            <person name="Heuer A."/>
            <person name="Rast P."/>
            <person name="Oberbeckmann S."/>
            <person name="Bunk B."/>
            <person name="Jeske O."/>
            <person name="Meyerdierks A."/>
            <person name="Storesund J.E."/>
            <person name="Kallscheuer N."/>
            <person name="Luecker S."/>
            <person name="Lage O.M."/>
            <person name="Pohl T."/>
            <person name="Merkel B.J."/>
            <person name="Hornburger P."/>
            <person name="Mueller R.-W."/>
            <person name="Bruemmer F."/>
            <person name="Labrenz M."/>
            <person name="Spormann A.M."/>
            <person name="Op den Camp H."/>
            <person name="Overmann J."/>
            <person name="Amann R."/>
            <person name="Jetten M.S.M."/>
            <person name="Mascher T."/>
            <person name="Medema M.H."/>
            <person name="Devos D.P."/>
            <person name="Kaster A.-K."/>
            <person name="Ovreas L."/>
            <person name="Rohde M."/>
            <person name="Galperin M.Y."/>
            <person name="Jogler C."/>
        </authorList>
    </citation>
    <scope>NUCLEOTIDE SEQUENCE [LARGE SCALE GENOMIC DNA]</scope>
    <source>
        <strain evidence="2 3">Pla133</strain>
    </source>
</reference>
<keyword evidence="3" id="KW-1185">Reference proteome</keyword>
<dbReference type="EMBL" id="CP036287">
    <property type="protein sequence ID" value="QDU66329.1"/>
    <property type="molecule type" value="Genomic_DNA"/>
</dbReference>
<organism evidence="2 3">
    <name type="scientific">Engelhardtia mirabilis</name>
    <dbReference type="NCBI Taxonomy" id="2528011"/>
    <lineage>
        <taxon>Bacteria</taxon>
        <taxon>Pseudomonadati</taxon>
        <taxon>Planctomycetota</taxon>
        <taxon>Planctomycetia</taxon>
        <taxon>Planctomycetia incertae sedis</taxon>
        <taxon>Engelhardtia</taxon>
    </lineage>
</organism>
<proteinExistence type="predicted"/>
<dbReference type="AlphaFoldDB" id="A0A518BH68"/>